<gene>
    <name evidence="10" type="ORF">HMPREF1871_01107</name>
</gene>
<evidence type="ECO:0000256" key="1">
    <source>
        <dbReference type="ARBA" id="ARBA00004651"/>
    </source>
</evidence>
<proteinExistence type="inferred from homology"/>
<sequence length="157" mass="17471">MTIEFRYDIVYLLIQFSLGFIITFAFAIFFNAPKRSLIECSLIGSVAWIVYIWGLHLTGDVVLGTLIAAILVGLLAGYSSKRLKMPATVFIYTGIIPLIPGYGLYYTMHHLVTKHYELGARTGVDTLLQAGAIAVGILVASVFSDSIKRVKIRRRKR</sequence>
<evidence type="ECO:0000259" key="9">
    <source>
        <dbReference type="Pfam" id="PF12821"/>
    </source>
</evidence>
<evidence type="ECO:0000256" key="7">
    <source>
        <dbReference type="ARBA" id="ARBA00034125"/>
    </source>
</evidence>
<dbReference type="Pfam" id="PF12821">
    <property type="entry name" value="ThrE_2"/>
    <property type="match status" value="1"/>
</dbReference>
<feature type="transmembrane region" description="Helical" evidence="8">
    <location>
        <begin position="90"/>
        <end position="108"/>
    </location>
</feature>
<keyword evidence="11" id="KW-1185">Reference proteome</keyword>
<evidence type="ECO:0000313" key="11">
    <source>
        <dbReference type="Proteomes" id="UP000070467"/>
    </source>
</evidence>
<comment type="similarity">
    <text evidence="7">Belongs to the ThrE exporter (TC 2.A.79) family.</text>
</comment>
<feature type="domain" description="Threonine/Serine exporter ThrE" evidence="9">
    <location>
        <begin position="16"/>
        <end position="142"/>
    </location>
</feature>
<evidence type="ECO:0000256" key="3">
    <source>
        <dbReference type="ARBA" id="ARBA00022519"/>
    </source>
</evidence>
<name>A0ABR5TKL6_9BACL</name>
<keyword evidence="3" id="KW-0997">Cell inner membrane</keyword>
<accession>A0ABR5TKL6</accession>
<evidence type="ECO:0000256" key="5">
    <source>
        <dbReference type="ARBA" id="ARBA00022989"/>
    </source>
</evidence>
<comment type="subcellular location">
    <subcellularLocation>
        <location evidence="1">Cell membrane</location>
        <topology evidence="1">Multi-pass membrane protein</topology>
    </subcellularLocation>
</comment>
<organism evidence="10 11">
    <name type="scientific">Gemelliphila asaccharolytica</name>
    <dbReference type="NCBI Taxonomy" id="502393"/>
    <lineage>
        <taxon>Bacteria</taxon>
        <taxon>Bacillati</taxon>
        <taxon>Bacillota</taxon>
        <taxon>Bacilli</taxon>
        <taxon>Bacillales</taxon>
        <taxon>Gemellaceae</taxon>
        <taxon>Gemelliphila</taxon>
    </lineage>
</organism>
<dbReference type="PANTHER" id="PTHR34390">
    <property type="entry name" value="UPF0442 PROTEIN YJJB-RELATED"/>
    <property type="match status" value="1"/>
</dbReference>
<keyword evidence="5 8" id="KW-1133">Transmembrane helix</keyword>
<dbReference type="InterPro" id="IPR050539">
    <property type="entry name" value="ThrE_Dicarb/AminoAcid_Exp"/>
</dbReference>
<comment type="caution">
    <text evidence="10">The sequence shown here is derived from an EMBL/GenBank/DDBJ whole genome shotgun (WGS) entry which is preliminary data.</text>
</comment>
<evidence type="ECO:0000256" key="6">
    <source>
        <dbReference type="ARBA" id="ARBA00023136"/>
    </source>
</evidence>
<dbReference type="RefSeq" id="WP_066130857.1">
    <property type="nucleotide sequence ID" value="NZ_KQ959904.1"/>
</dbReference>
<feature type="transmembrane region" description="Helical" evidence="8">
    <location>
        <begin position="37"/>
        <end position="55"/>
    </location>
</feature>
<protein>
    <recommendedName>
        <fullName evidence="9">Threonine/Serine exporter ThrE domain-containing protein</fullName>
    </recommendedName>
</protein>
<evidence type="ECO:0000256" key="4">
    <source>
        <dbReference type="ARBA" id="ARBA00022692"/>
    </source>
</evidence>
<dbReference type="InterPro" id="IPR024528">
    <property type="entry name" value="ThrE_2"/>
</dbReference>
<keyword evidence="2" id="KW-1003">Cell membrane</keyword>
<feature type="transmembrane region" description="Helical" evidence="8">
    <location>
        <begin position="12"/>
        <end position="30"/>
    </location>
</feature>
<dbReference type="Proteomes" id="UP000070467">
    <property type="component" value="Unassembled WGS sequence"/>
</dbReference>
<evidence type="ECO:0000256" key="8">
    <source>
        <dbReference type="SAM" id="Phobius"/>
    </source>
</evidence>
<feature type="transmembrane region" description="Helical" evidence="8">
    <location>
        <begin position="61"/>
        <end position="78"/>
    </location>
</feature>
<evidence type="ECO:0000256" key="2">
    <source>
        <dbReference type="ARBA" id="ARBA00022475"/>
    </source>
</evidence>
<feature type="transmembrane region" description="Helical" evidence="8">
    <location>
        <begin position="128"/>
        <end position="147"/>
    </location>
</feature>
<reference evidence="10 11" key="1">
    <citation type="submission" date="2016-01" db="EMBL/GenBank/DDBJ databases">
        <authorList>
            <person name="Mitreva M."/>
            <person name="Pepin K.H."/>
            <person name="Mihindukulasuriya K.A."/>
            <person name="Fulton R."/>
            <person name="Fronick C."/>
            <person name="O'Laughlin M."/>
            <person name="Miner T."/>
            <person name="Herter B."/>
            <person name="Rosa B.A."/>
            <person name="Cordes M."/>
            <person name="Tomlinson C."/>
            <person name="Wollam A."/>
            <person name="Palsikar V.B."/>
            <person name="Mardis E.R."/>
            <person name="Wilson R.K."/>
        </authorList>
    </citation>
    <scope>NUCLEOTIDE SEQUENCE [LARGE SCALE GENOMIC DNA]</scope>
    <source>
        <strain evidence="10 11">KA00071</strain>
    </source>
</reference>
<dbReference type="EMBL" id="LSDB01000060">
    <property type="protein sequence ID" value="KXB56287.1"/>
    <property type="molecule type" value="Genomic_DNA"/>
</dbReference>
<dbReference type="PANTHER" id="PTHR34390:SF1">
    <property type="entry name" value="SUCCINATE TRANSPORTER SUBUNIT YJJB-RELATED"/>
    <property type="match status" value="1"/>
</dbReference>
<keyword evidence="4 8" id="KW-0812">Transmembrane</keyword>
<evidence type="ECO:0000313" key="10">
    <source>
        <dbReference type="EMBL" id="KXB56287.1"/>
    </source>
</evidence>
<keyword evidence="6 8" id="KW-0472">Membrane</keyword>